<evidence type="ECO:0000256" key="1">
    <source>
        <dbReference type="ARBA" id="ARBA00002096"/>
    </source>
</evidence>
<keyword evidence="5 14" id="KW-0489">Methyltransferase</keyword>
<evidence type="ECO:0000256" key="5">
    <source>
        <dbReference type="ARBA" id="ARBA00022603"/>
    </source>
</evidence>
<dbReference type="GO" id="GO:0032259">
    <property type="term" value="P:methylation"/>
    <property type="evidence" value="ECO:0007669"/>
    <property type="project" value="UniProtKB-KW"/>
</dbReference>
<dbReference type="EC" id="2.1.1.334" evidence="4"/>
<keyword evidence="8 12" id="KW-0812">Transmembrane</keyword>
<dbReference type="PANTHER" id="PTHR31040">
    <property type="entry name" value="NURIM"/>
    <property type="match status" value="1"/>
</dbReference>
<comment type="function">
    <text evidence="1">Catalyzes the methylation of methanethiol (MeSH) to yield dimethylsulphide (DMS).</text>
</comment>
<dbReference type="Pfam" id="PF07298">
    <property type="entry name" value="NnrU"/>
    <property type="match status" value="1"/>
</dbReference>
<dbReference type="GO" id="GO:0008168">
    <property type="term" value="F:methyltransferase activity"/>
    <property type="evidence" value="ECO:0007669"/>
    <property type="project" value="UniProtKB-KW"/>
</dbReference>
<accession>A0A7Y8JNE7</accession>
<evidence type="ECO:0000256" key="3">
    <source>
        <dbReference type="ARBA" id="ARBA00010631"/>
    </source>
</evidence>
<dbReference type="InterPro" id="IPR033580">
    <property type="entry name" value="Nurim-like"/>
</dbReference>
<feature type="transmembrane region" description="Helical" evidence="12">
    <location>
        <begin position="40"/>
        <end position="60"/>
    </location>
</feature>
<dbReference type="InterPro" id="IPR009915">
    <property type="entry name" value="NnrU_dom"/>
</dbReference>
<feature type="transmembrane region" description="Helical" evidence="12">
    <location>
        <begin position="7"/>
        <end position="28"/>
    </location>
</feature>
<feature type="transmembrane region" description="Helical" evidence="12">
    <location>
        <begin position="119"/>
        <end position="143"/>
    </location>
</feature>
<dbReference type="EMBL" id="JACARG010000010">
    <property type="protein sequence ID" value="NWE12603.1"/>
    <property type="molecule type" value="Genomic_DNA"/>
</dbReference>
<keyword evidence="7" id="KW-0949">S-adenosyl-L-methionine</keyword>
<feature type="domain" description="NnrU" evidence="13">
    <location>
        <begin position="50"/>
        <end position="202"/>
    </location>
</feature>
<dbReference type="GO" id="GO:0016020">
    <property type="term" value="C:membrane"/>
    <property type="evidence" value="ECO:0007669"/>
    <property type="project" value="UniProtKB-SubCell"/>
</dbReference>
<evidence type="ECO:0000256" key="2">
    <source>
        <dbReference type="ARBA" id="ARBA00004141"/>
    </source>
</evidence>
<keyword evidence="10 12" id="KW-0472">Membrane</keyword>
<keyword evidence="6 14" id="KW-0808">Transferase</keyword>
<evidence type="ECO:0000313" key="15">
    <source>
        <dbReference type="Proteomes" id="UP000531950"/>
    </source>
</evidence>
<evidence type="ECO:0000256" key="10">
    <source>
        <dbReference type="ARBA" id="ARBA00023136"/>
    </source>
</evidence>
<organism evidence="14 15">
    <name type="scientific">Pseudomonas yamanorum</name>
    <dbReference type="NCBI Taxonomy" id="515393"/>
    <lineage>
        <taxon>Bacteria</taxon>
        <taxon>Pseudomonadati</taxon>
        <taxon>Pseudomonadota</taxon>
        <taxon>Gammaproteobacteria</taxon>
        <taxon>Pseudomonadales</taxon>
        <taxon>Pseudomonadaceae</taxon>
        <taxon>Pseudomonas</taxon>
    </lineage>
</organism>
<comment type="similarity">
    <text evidence="3">Belongs to the nurim family.</text>
</comment>
<dbReference type="Gene3D" id="1.20.120.1630">
    <property type="match status" value="1"/>
</dbReference>
<evidence type="ECO:0000256" key="12">
    <source>
        <dbReference type="SAM" id="Phobius"/>
    </source>
</evidence>
<comment type="catalytic activity">
    <reaction evidence="11">
        <text>methanethiol + S-adenosyl-L-methionine = dimethyl sulfide + S-adenosyl-L-homocysteine + H(+)</text>
        <dbReference type="Rhea" id="RHEA:50428"/>
        <dbReference type="ChEBI" id="CHEBI:15378"/>
        <dbReference type="ChEBI" id="CHEBI:16007"/>
        <dbReference type="ChEBI" id="CHEBI:17437"/>
        <dbReference type="ChEBI" id="CHEBI:57856"/>
        <dbReference type="ChEBI" id="CHEBI:59789"/>
        <dbReference type="EC" id="2.1.1.334"/>
    </reaction>
</comment>
<reference evidence="14 15" key="1">
    <citation type="submission" date="2020-04" db="EMBL/GenBank/DDBJ databases">
        <title>Molecular characterization of pseudomonads from Agaricus bisporus reveal novel blotch 2 pathogens in Western Europe.</title>
        <authorList>
            <person name="Taparia T."/>
            <person name="Krijger M."/>
            <person name="Haynes E."/>
            <person name="Elpinstone J.G."/>
            <person name="Noble R."/>
            <person name="Van Der Wolf J."/>
        </authorList>
    </citation>
    <scope>NUCLEOTIDE SEQUENCE [LARGE SCALE GENOMIC DNA]</scope>
    <source>
        <strain evidence="14 15">IPO3782</strain>
    </source>
</reference>
<evidence type="ECO:0000256" key="9">
    <source>
        <dbReference type="ARBA" id="ARBA00022989"/>
    </source>
</evidence>
<evidence type="ECO:0000313" key="14">
    <source>
        <dbReference type="EMBL" id="NWE12603.1"/>
    </source>
</evidence>
<feature type="transmembrane region" description="Helical" evidence="12">
    <location>
        <begin position="189"/>
        <end position="208"/>
    </location>
</feature>
<proteinExistence type="inferred from homology"/>
<dbReference type="InterPro" id="IPR054700">
    <property type="entry name" value="MddA"/>
</dbReference>
<dbReference type="PANTHER" id="PTHR31040:SF1">
    <property type="entry name" value="NURIM"/>
    <property type="match status" value="1"/>
</dbReference>
<evidence type="ECO:0000256" key="6">
    <source>
        <dbReference type="ARBA" id="ARBA00022679"/>
    </source>
</evidence>
<dbReference type="AlphaFoldDB" id="A0A7Y8JNE7"/>
<comment type="caution">
    <text evidence="14">The sequence shown here is derived from an EMBL/GenBank/DDBJ whole genome shotgun (WGS) entry which is preliminary data.</text>
</comment>
<comment type="subcellular location">
    <subcellularLocation>
        <location evidence="2">Membrane</location>
        <topology evidence="2">Multi-pass membrane protein</topology>
    </subcellularLocation>
</comment>
<name>A0A7Y8JNE7_9PSED</name>
<evidence type="ECO:0000256" key="7">
    <source>
        <dbReference type="ARBA" id="ARBA00022691"/>
    </source>
</evidence>
<sequence length="240" mass="27308">MLFYSAVSYGIFLLSVVYLIGFLGHLAVPKHIDDGPLLDWHLAALTDLGLITLFAIQHSVMARTGFKTRLTRFIPATIERSTYVLVSSLILGLMFWLWQPITAPVWTADSPLTRALITALFWAGWVVVFVATLLISHFELFGLKQAIDHLRGAKPRAQPFKTPLLYKVVRHPLYLGFLIAFWATPDMTVGHLLFALAFTAYIFIGAHFEEKDLVALFGETYRRYQKEVGMVLPWRRKGQR</sequence>
<dbReference type="Proteomes" id="UP000531950">
    <property type="component" value="Unassembled WGS sequence"/>
</dbReference>
<evidence type="ECO:0000256" key="11">
    <source>
        <dbReference type="ARBA" id="ARBA00048134"/>
    </source>
</evidence>
<feature type="transmembrane region" description="Helical" evidence="12">
    <location>
        <begin position="164"/>
        <end position="183"/>
    </location>
</feature>
<protein>
    <recommendedName>
        <fullName evidence="4">methanethiol S-methyltransferase</fullName>
        <ecNumber evidence="4">2.1.1.334</ecNumber>
    </recommendedName>
</protein>
<evidence type="ECO:0000256" key="4">
    <source>
        <dbReference type="ARBA" id="ARBA00012149"/>
    </source>
</evidence>
<gene>
    <name evidence="14" type="ORF">HX822_06610</name>
</gene>
<evidence type="ECO:0000259" key="13">
    <source>
        <dbReference type="Pfam" id="PF07298"/>
    </source>
</evidence>
<keyword evidence="9 12" id="KW-1133">Transmembrane helix</keyword>
<evidence type="ECO:0000256" key="8">
    <source>
        <dbReference type="ARBA" id="ARBA00022692"/>
    </source>
</evidence>
<feature type="transmembrane region" description="Helical" evidence="12">
    <location>
        <begin position="81"/>
        <end position="99"/>
    </location>
</feature>
<dbReference type="NCBIfam" id="NF045656">
    <property type="entry name" value="MeththiolMtaseMddA"/>
    <property type="match status" value="1"/>
</dbReference>